<evidence type="ECO:0000256" key="1">
    <source>
        <dbReference type="PIRSR" id="PIRSR602401-1"/>
    </source>
</evidence>
<gene>
    <name evidence="3" type="ORF">BDV95DRAFT_483701</name>
</gene>
<dbReference type="PRINTS" id="PR00463">
    <property type="entry name" value="EP450I"/>
</dbReference>
<keyword evidence="4" id="KW-1185">Reference proteome</keyword>
<feature type="binding site" description="axial binding residue" evidence="1">
    <location>
        <position position="479"/>
    </location>
    <ligand>
        <name>heme</name>
        <dbReference type="ChEBI" id="CHEBI:30413"/>
    </ligand>
    <ligandPart>
        <name>Fe</name>
        <dbReference type="ChEBI" id="CHEBI:18248"/>
    </ligandPart>
</feature>
<dbReference type="Gene3D" id="1.10.630.10">
    <property type="entry name" value="Cytochrome P450"/>
    <property type="match status" value="1"/>
</dbReference>
<dbReference type="CDD" id="cd11051">
    <property type="entry name" value="CYP59-like"/>
    <property type="match status" value="1"/>
</dbReference>
<evidence type="ECO:0000313" key="3">
    <source>
        <dbReference type="EMBL" id="KAF2876129.1"/>
    </source>
</evidence>
<dbReference type="EMBL" id="JAADJZ010000003">
    <property type="protein sequence ID" value="KAF2876129.1"/>
    <property type="molecule type" value="Genomic_DNA"/>
</dbReference>
<dbReference type="GO" id="GO:0020037">
    <property type="term" value="F:heme binding"/>
    <property type="evidence" value="ECO:0007669"/>
    <property type="project" value="InterPro"/>
</dbReference>
<dbReference type="InterPro" id="IPR036396">
    <property type="entry name" value="Cyt_P450_sf"/>
</dbReference>
<dbReference type="InterPro" id="IPR001128">
    <property type="entry name" value="Cyt_P450"/>
</dbReference>
<organism evidence="3 4">
    <name type="scientific">Massariosphaeria phaeospora</name>
    <dbReference type="NCBI Taxonomy" id="100035"/>
    <lineage>
        <taxon>Eukaryota</taxon>
        <taxon>Fungi</taxon>
        <taxon>Dikarya</taxon>
        <taxon>Ascomycota</taxon>
        <taxon>Pezizomycotina</taxon>
        <taxon>Dothideomycetes</taxon>
        <taxon>Pleosporomycetidae</taxon>
        <taxon>Pleosporales</taxon>
        <taxon>Pleosporales incertae sedis</taxon>
        <taxon>Massariosphaeria</taxon>
    </lineage>
</organism>
<comment type="cofactor">
    <cofactor evidence="1">
        <name>heme</name>
        <dbReference type="ChEBI" id="CHEBI:30413"/>
    </cofactor>
</comment>
<dbReference type="Proteomes" id="UP000481861">
    <property type="component" value="Unassembled WGS sequence"/>
</dbReference>
<dbReference type="PANTHER" id="PTHR24305">
    <property type="entry name" value="CYTOCHROME P450"/>
    <property type="match status" value="1"/>
</dbReference>
<dbReference type="SUPFAM" id="SSF48264">
    <property type="entry name" value="Cytochrome P450"/>
    <property type="match status" value="1"/>
</dbReference>
<dbReference type="GO" id="GO:0004497">
    <property type="term" value="F:monooxygenase activity"/>
    <property type="evidence" value="ECO:0007669"/>
    <property type="project" value="InterPro"/>
</dbReference>
<dbReference type="Pfam" id="PF00067">
    <property type="entry name" value="p450"/>
    <property type="match status" value="1"/>
</dbReference>
<comment type="caution">
    <text evidence="3">The sequence shown here is derived from an EMBL/GenBank/DDBJ whole genome shotgun (WGS) entry which is preliminary data.</text>
</comment>
<proteinExistence type="predicted"/>
<evidence type="ECO:0000313" key="4">
    <source>
        <dbReference type="Proteomes" id="UP000481861"/>
    </source>
</evidence>
<keyword evidence="1" id="KW-0349">Heme</keyword>
<dbReference type="GO" id="GO:0016705">
    <property type="term" value="F:oxidoreductase activity, acting on paired donors, with incorporation or reduction of molecular oxygen"/>
    <property type="evidence" value="ECO:0007669"/>
    <property type="project" value="InterPro"/>
</dbReference>
<accession>A0A7C8ICH2</accession>
<dbReference type="InterPro" id="IPR050121">
    <property type="entry name" value="Cytochrome_P450_monoxygenase"/>
</dbReference>
<dbReference type="PRINTS" id="PR00385">
    <property type="entry name" value="P450"/>
</dbReference>
<reference evidence="3 4" key="1">
    <citation type="submission" date="2020-01" db="EMBL/GenBank/DDBJ databases">
        <authorList>
            <consortium name="DOE Joint Genome Institute"/>
            <person name="Haridas S."/>
            <person name="Albert R."/>
            <person name="Binder M."/>
            <person name="Bloem J."/>
            <person name="Labutti K."/>
            <person name="Salamov A."/>
            <person name="Andreopoulos B."/>
            <person name="Baker S.E."/>
            <person name="Barry K."/>
            <person name="Bills G."/>
            <person name="Bluhm B.H."/>
            <person name="Cannon C."/>
            <person name="Castanera R."/>
            <person name="Culley D.E."/>
            <person name="Daum C."/>
            <person name="Ezra D."/>
            <person name="Gonzalez J.B."/>
            <person name="Henrissat B."/>
            <person name="Kuo A."/>
            <person name="Liang C."/>
            <person name="Lipzen A."/>
            <person name="Lutzoni F."/>
            <person name="Magnuson J."/>
            <person name="Mondo S."/>
            <person name="Nolan M."/>
            <person name="Ohm R."/>
            <person name="Pangilinan J."/>
            <person name="Park H.-J.H."/>
            <person name="Ramirez L."/>
            <person name="Alfaro M."/>
            <person name="Sun H."/>
            <person name="Tritt A."/>
            <person name="Yoshinaga Y."/>
            <person name="Zwiers L.-H.L."/>
            <person name="Turgeon B.G."/>
            <person name="Goodwin S.B."/>
            <person name="Spatafora J.W."/>
            <person name="Crous P.W."/>
            <person name="Grigoriev I.V."/>
        </authorList>
    </citation>
    <scope>NUCLEOTIDE SEQUENCE [LARGE SCALE GENOMIC DNA]</scope>
    <source>
        <strain evidence="3 4">CBS 611.86</strain>
    </source>
</reference>
<keyword evidence="2" id="KW-1133">Transmembrane helix</keyword>
<keyword evidence="1" id="KW-0479">Metal-binding</keyword>
<sequence length="553" mass="62361">MASPTYAVLALLPLVSWFLYTQLTRWRFKKFANMPYVKPPSLLLGNLKHMDETMKKIGDPRHHPDYVFRDMSRSMANPELVFVDLRPAFYPMLVIASHDIAEQVSKSSKAFHYGCTKSPTVHALGPLIGTRSILSSEGETWKTLRKQFNPGFAPQHLITLLPPILDKTSIFMTKLDRIAQSGEATAMEPYCNNLTFDVIGKVVTGLDFDAQDDVSHGNDIVRHFRDAMATYTDDDGFWSVANIPKYIKRHILCRQVDASVKRCVTERFEKIKAERISGKKQSSDRSVLALALQNIDALTKDALQDIADQIKTFLVAGHDTTSILLERLFHELSINPKCLATIRAEHDAIFGDSDPRDVFLARPDETMRDLSYTSACIKEALRLWPPAGSARWSTEGNGFKVRKEDGHEIVVDGMVLYLNHFLIQRDPKVYGESADDFVPERWLGNTNTSTTAGDDKSQSGASKIPVSAWRAFERGPRNCIGQEVTNLEARVILACVMRKYDFVKVGAGEVELDEKQQPMVDEKGRYKTKSELFSAISITSKPHDKCIMRIKLR</sequence>
<protein>
    <submittedName>
        <fullName evidence="3">Cytochrome P450</fullName>
    </submittedName>
</protein>
<evidence type="ECO:0000256" key="2">
    <source>
        <dbReference type="SAM" id="Phobius"/>
    </source>
</evidence>
<keyword evidence="2" id="KW-0812">Transmembrane</keyword>
<dbReference type="PANTHER" id="PTHR24305:SF222">
    <property type="entry name" value="CYTOCHROME P450 MONOOXYGENASE STCS"/>
    <property type="match status" value="1"/>
</dbReference>
<keyword evidence="2" id="KW-0472">Membrane</keyword>
<dbReference type="InterPro" id="IPR002401">
    <property type="entry name" value="Cyt_P450_E_grp-I"/>
</dbReference>
<keyword evidence="1" id="KW-0408">Iron</keyword>
<feature type="transmembrane region" description="Helical" evidence="2">
    <location>
        <begin position="6"/>
        <end position="23"/>
    </location>
</feature>
<dbReference type="AlphaFoldDB" id="A0A7C8ICH2"/>
<dbReference type="OrthoDB" id="10029320at2759"/>
<dbReference type="GO" id="GO:0005506">
    <property type="term" value="F:iron ion binding"/>
    <property type="evidence" value="ECO:0007669"/>
    <property type="project" value="InterPro"/>
</dbReference>
<name>A0A7C8ICH2_9PLEO</name>